<organism evidence="4 5">
    <name type="scientific">Acinetobacter larvae</name>
    <dbReference type="NCBI Taxonomy" id="1789224"/>
    <lineage>
        <taxon>Bacteria</taxon>
        <taxon>Pseudomonadati</taxon>
        <taxon>Pseudomonadota</taxon>
        <taxon>Gammaproteobacteria</taxon>
        <taxon>Moraxellales</taxon>
        <taxon>Moraxellaceae</taxon>
        <taxon>Acinetobacter</taxon>
    </lineage>
</organism>
<keyword evidence="5" id="KW-1185">Reference proteome</keyword>
<sequence length="114" mass="13246">MKPQQVASSAKQRVWLAYADENIQHLIELPYRAGMTVQDVIDESAILQHVVLPESVQYGIWQEKISNMLHVVQPGDRVEIYRALRLNPKDIRRKRASANPLKPQKQGNRFKQFK</sequence>
<reference evidence="4 5" key="1">
    <citation type="submission" date="2016-08" db="EMBL/GenBank/DDBJ databases">
        <authorList>
            <person name="Seilhamer J.J."/>
        </authorList>
    </citation>
    <scope>NUCLEOTIDE SEQUENCE [LARGE SCALE GENOMIC DNA]</scope>
    <source>
        <strain evidence="4 5">BRTC-1</strain>
    </source>
</reference>
<dbReference type="SUPFAM" id="SSF54285">
    <property type="entry name" value="MoaD/ThiS"/>
    <property type="match status" value="1"/>
</dbReference>
<dbReference type="STRING" id="1789224.BFG52_12490"/>
<dbReference type="RefSeq" id="WP_067556767.1">
    <property type="nucleotide sequence ID" value="NZ_CP016895.1"/>
</dbReference>
<comment type="similarity">
    <text evidence="1 2">Belongs to the UPF0125 (RnfH) family.</text>
</comment>
<dbReference type="Proteomes" id="UP000093391">
    <property type="component" value="Chromosome"/>
</dbReference>
<dbReference type="OrthoDB" id="9796575at2"/>
<evidence type="ECO:0000313" key="4">
    <source>
        <dbReference type="EMBL" id="AOA59088.1"/>
    </source>
</evidence>
<evidence type="ECO:0000256" key="3">
    <source>
        <dbReference type="SAM" id="MobiDB-lite"/>
    </source>
</evidence>
<proteinExistence type="inferred from homology"/>
<dbReference type="KEGG" id="ala:BFG52_12490"/>
<evidence type="ECO:0000256" key="1">
    <source>
        <dbReference type="ARBA" id="ARBA00010645"/>
    </source>
</evidence>
<dbReference type="InterPro" id="IPR016155">
    <property type="entry name" value="Mopterin_synth/thiamin_S_b"/>
</dbReference>
<dbReference type="PANTHER" id="PTHR37483:SF1">
    <property type="entry name" value="UPF0125 PROTEIN RATB"/>
    <property type="match status" value="1"/>
</dbReference>
<feature type="compositionally biased region" description="Polar residues" evidence="3">
    <location>
        <begin position="105"/>
        <end position="114"/>
    </location>
</feature>
<evidence type="ECO:0000313" key="5">
    <source>
        <dbReference type="Proteomes" id="UP000093391"/>
    </source>
</evidence>
<protein>
    <recommendedName>
        <fullName evidence="2">UPF0125 protein BFG52_12490</fullName>
    </recommendedName>
</protein>
<evidence type="ECO:0000256" key="2">
    <source>
        <dbReference type="HAMAP-Rule" id="MF_00460"/>
    </source>
</evidence>
<dbReference type="InterPro" id="IPR005346">
    <property type="entry name" value="RnfH"/>
</dbReference>
<accession>A0A1B2M1M0</accession>
<dbReference type="AlphaFoldDB" id="A0A1B2M1M0"/>
<name>A0A1B2M1M0_9GAMM</name>
<dbReference type="HAMAP" id="MF_00460">
    <property type="entry name" value="UPF0125_RnfH"/>
    <property type="match status" value="1"/>
</dbReference>
<gene>
    <name evidence="4" type="ORF">BFG52_12490</name>
</gene>
<feature type="region of interest" description="Disordered" evidence="3">
    <location>
        <begin position="92"/>
        <end position="114"/>
    </location>
</feature>
<dbReference type="PANTHER" id="PTHR37483">
    <property type="entry name" value="UPF0125 PROTEIN RATB"/>
    <property type="match status" value="1"/>
</dbReference>
<dbReference type="Pfam" id="PF03658">
    <property type="entry name" value="Ub-RnfH"/>
    <property type="match status" value="1"/>
</dbReference>
<dbReference type="Gene3D" id="3.10.20.280">
    <property type="entry name" value="RnfH-like"/>
    <property type="match status" value="1"/>
</dbReference>
<dbReference type="EMBL" id="CP016895">
    <property type="protein sequence ID" value="AOA59088.1"/>
    <property type="molecule type" value="Genomic_DNA"/>
</dbReference>
<dbReference type="InterPro" id="IPR037021">
    <property type="entry name" value="RnfH_sf"/>
</dbReference>